<evidence type="ECO:0000313" key="2">
    <source>
        <dbReference type="Proteomes" id="UP001215598"/>
    </source>
</evidence>
<evidence type="ECO:0000313" key="1">
    <source>
        <dbReference type="EMBL" id="KAJ7714009.1"/>
    </source>
</evidence>
<comment type="caution">
    <text evidence="1">The sequence shown here is derived from an EMBL/GenBank/DDBJ whole genome shotgun (WGS) entry which is preliminary data.</text>
</comment>
<gene>
    <name evidence="1" type="ORF">B0H16DRAFT_1478281</name>
</gene>
<sequence>MTQAYLLRVLSADLIANPNDPNLYVKIYQDGRGLILKVDIKSDPEPPSTLILSDVRSAEITLKVYHKESLLVRNKCLGEHKTTIETLLQLCAPKDGEASSPVPVDLQNEGNIVGTLKVHLQCSGLAVATNALNQAEDEIHALTLGENISHVTDAVDAGAKLNLATVLKRALQALERIKAIGDVHPYTDLAWSILNFVYQAVKDQRDKDAKIVKLVETMADVCSLHAERLAEKIKDFAPNSVKIAQQMVDCAIFIRDYCGHKFPARLLRGLLSNPEDKIDAHCAALLNLKQLLHERATITTVFMLNDVREQMDDQSEPQFLQGIT</sequence>
<proteinExistence type="predicted"/>
<dbReference type="AlphaFoldDB" id="A0AAD7H7R7"/>
<dbReference type="EMBL" id="JARKIB010000332">
    <property type="protein sequence ID" value="KAJ7714009.1"/>
    <property type="molecule type" value="Genomic_DNA"/>
</dbReference>
<protein>
    <submittedName>
        <fullName evidence="1">Uncharacterized protein</fullName>
    </submittedName>
</protein>
<accession>A0AAD7H7R7</accession>
<reference evidence="1" key="1">
    <citation type="submission" date="2023-03" db="EMBL/GenBank/DDBJ databases">
        <title>Massive genome expansion in bonnet fungi (Mycena s.s.) driven by repeated elements and novel gene families across ecological guilds.</title>
        <authorList>
            <consortium name="Lawrence Berkeley National Laboratory"/>
            <person name="Harder C.B."/>
            <person name="Miyauchi S."/>
            <person name="Viragh M."/>
            <person name="Kuo A."/>
            <person name="Thoen E."/>
            <person name="Andreopoulos B."/>
            <person name="Lu D."/>
            <person name="Skrede I."/>
            <person name="Drula E."/>
            <person name="Henrissat B."/>
            <person name="Morin E."/>
            <person name="Kohler A."/>
            <person name="Barry K."/>
            <person name="LaButti K."/>
            <person name="Morin E."/>
            <person name="Salamov A."/>
            <person name="Lipzen A."/>
            <person name="Mereny Z."/>
            <person name="Hegedus B."/>
            <person name="Baldrian P."/>
            <person name="Stursova M."/>
            <person name="Weitz H."/>
            <person name="Taylor A."/>
            <person name="Grigoriev I.V."/>
            <person name="Nagy L.G."/>
            <person name="Martin F."/>
            <person name="Kauserud H."/>
        </authorList>
    </citation>
    <scope>NUCLEOTIDE SEQUENCE</scope>
    <source>
        <strain evidence="1">CBHHK182m</strain>
    </source>
</reference>
<dbReference type="Proteomes" id="UP001215598">
    <property type="component" value="Unassembled WGS sequence"/>
</dbReference>
<organism evidence="1 2">
    <name type="scientific">Mycena metata</name>
    <dbReference type="NCBI Taxonomy" id="1033252"/>
    <lineage>
        <taxon>Eukaryota</taxon>
        <taxon>Fungi</taxon>
        <taxon>Dikarya</taxon>
        <taxon>Basidiomycota</taxon>
        <taxon>Agaricomycotina</taxon>
        <taxon>Agaricomycetes</taxon>
        <taxon>Agaricomycetidae</taxon>
        <taxon>Agaricales</taxon>
        <taxon>Marasmiineae</taxon>
        <taxon>Mycenaceae</taxon>
        <taxon>Mycena</taxon>
    </lineage>
</organism>
<keyword evidence="2" id="KW-1185">Reference proteome</keyword>
<name>A0AAD7H7R7_9AGAR</name>